<dbReference type="OrthoDB" id="9800184at2"/>
<evidence type="ECO:0000259" key="2">
    <source>
        <dbReference type="PROSITE" id="PS51387"/>
    </source>
</evidence>
<reference evidence="3" key="1">
    <citation type="submission" date="2022-06" db="EMBL/GenBank/DDBJ databases">
        <title>Sequencing the genomes of 1000 actinobacteria strains.</title>
        <authorList>
            <person name="Klenk H.-P."/>
        </authorList>
    </citation>
    <scope>NUCLEOTIDE SEQUENCE</scope>
    <source>
        <strain evidence="3">DSM 22016</strain>
    </source>
</reference>
<dbReference type="InterPro" id="IPR006094">
    <property type="entry name" value="Oxid_FAD_bind_N"/>
</dbReference>
<dbReference type="SUPFAM" id="SSF56176">
    <property type="entry name" value="FAD-binding/transporter-associated domain-like"/>
    <property type="match status" value="1"/>
</dbReference>
<dbReference type="Gene3D" id="3.30.70.2530">
    <property type="match status" value="1"/>
</dbReference>
<dbReference type="InterPro" id="IPR007173">
    <property type="entry name" value="ALO_C"/>
</dbReference>
<dbReference type="InterPro" id="IPR016166">
    <property type="entry name" value="FAD-bd_PCMH"/>
</dbReference>
<organism evidence="3 4">
    <name type="scientific">Agromyces terreus</name>
    <dbReference type="NCBI Taxonomy" id="424795"/>
    <lineage>
        <taxon>Bacteria</taxon>
        <taxon>Bacillati</taxon>
        <taxon>Actinomycetota</taxon>
        <taxon>Actinomycetes</taxon>
        <taxon>Micrococcales</taxon>
        <taxon>Microbacteriaceae</taxon>
        <taxon>Agromyces</taxon>
    </lineage>
</organism>
<dbReference type="EC" id="1.1.3.41" evidence="3"/>
<dbReference type="GO" id="GO:0016020">
    <property type="term" value="C:membrane"/>
    <property type="evidence" value="ECO:0007669"/>
    <property type="project" value="InterPro"/>
</dbReference>
<dbReference type="Pfam" id="PF01565">
    <property type="entry name" value="FAD_binding_4"/>
    <property type="match status" value="1"/>
</dbReference>
<dbReference type="InterPro" id="IPR010031">
    <property type="entry name" value="FAD_lactone_oxidase-like"/>
</dbReference>
<dbReference type="PANTHER" id="PTHR43762">
    <property type="entry name" value="L-GULONOLACTONE OXIDASE"/>
    <property type="match status" value="1"/>
</dbReference>
<dbReference type="GO" id="GO:0071949">
    <property type="term" value="F:FAD binding"/>
    <property type="evidence" value="ECO:0007669"/>
    <property type="project" value="InterPro"/>
</dbReference>
<sequence length="465" mass="49288">MTERNWAGNLEYGAARVARPASVDELAEVVAAAAHDGTRVRALGSRHSFNRIADTEGVLVETAGLPARVELDPDARTVRVSAGIRYGELAEAIDREGWALANLASLPHISVGGAVATGTHGSGDGLGSLATAVAALDLVTADGSMRTLRRGDADFDGAVVALGALGVVTSLELDVLPTYDVAQRVFERLPLDAVLADLDAVTGLATSTSLFTTWRDPDVIDQLWLKQRTDASSITPFRPDASSIRRSPPFETPGRAKIDGSTLAQAAASGITPAAPALLEEMGVRAATVKRHPLPDVSAEHCTDQLGVPGRWFDRLPHFKLGFTPSNGDELQSEFLVPRAHAADAIEAVRALAPRIAPLLQVCEIRTVAADALWLSSSYGTPAVGVHFTWLPDAPAVEALLPALQAALAPFDARPHWGKLFDVASAVADGRMSRVYPRLADFAALRDRLDPNRVFGNDLLERLGL</sequence>
<dbReference type="InterPro" id="IPR036318">
    <property type="entry name" value="FAD-bd_PCMH-like_sf"/>
</dbReference>
<dbReference type="Gene3D" id="1.10.45.10">
    <property type="entry name" value="Vanillyl-alcohol Oxidase, Chain A, domain 4"/>
    <property type="match status" value="1"/>
</dbReference>
<dbReference type="PROSITE" id="PS51387">
    <property type="entry name" value="FAD_PCMH"/>
    <property type="match status" value="1"/>
</dbReference>
<name>A0A9X2GV33_9MICO</name>
<dbReference type="GO" id="GO:0050582">
    <property type="term" value="F:xylitol oxidase activity"/>
    <property type="evidence" value="ECO:0007669"/>
    <property type="project" value="UniProtKB-EC"/>
</dbReference>
<dbReference type="Pfam" id="PF04030">
    <property type="entry name" value="ALO"/>
    <property type="match status" value="1"/>
</dbReference>
<proteinExistence type="predicted"/>
<comment type="caution">
    <text evidence="3">The sequence shown here is derived from an EMBL/GenBank/DDBJ whole genome shotgun (WGS) entry which is preliminary data.</text>
</comment>
<dbReference type="GO" id="GO:0080049">
    <property type="term" value="F:L-gulono-1,4-lactone dehydrogenase activity"/>
    <property type="evidence" value="ECO:0007669"/>
    <property type="project" value="TreeGrafter"/>
</dbReference>
<keyword evidence="4" id="KW-1185">Reference proteome</keyword>
<dbReference type="Gene3D" id="3.30.43.10">
    <property type="entry name" value="Uridine Diphospho-n-acetylenolpyruvylglucosamine Reductase, domain 2"/>
    <property type="match status" value="1"/>
</dbReference>
<dbReference type="InterPro" id="IPR016167">
    <property type="entry name" value="FAD-bd_PCMH_sub1"/>
</dbReference>
<protein>
    <submittedName>
        <fullName evidence="3">Xylitol oxidase</fullName>
        <ecNumber evidence="3">1.1.3.41</ecNumber>
    </submittedName>
</protein>
<accession>A0A9X2GV33</accession>
<dbReference type="AlphaFoldDB" id="A0A9X2GV33"/>
<dbReference type="Gene3D" id="3.30.70.2520">
    <property type="match status" value="1"/>
</dbReference>
<dbReference type="PIRSF" id="PIRSF000136">
    <property type="entry name" value="LGO_GLO"/>
    <property type="match status" value="1"/>
</dbReference>
<keyword evidence="1 3" id="KW-0560">Oxidoreductase</keyword>
<dbReference type="GO" id="GO:0003885">
    <property type="term" value="F:D-arabinono-1,4-lactone oxidase activity"/>
    <property type="evidence" value="ECO:0007669"/>
    <property type="project" value="InterPro"/>
</dbReference>
<dbReference type="PANTHER" id="PTHR43762:SF1">
    <property type="entry name" value="D-ARABINONO-1,4-LACTONE OXIDASE"/>
    <property type="match status" value="1"/>
</dbReference>
<evidence type="ECO:0000313" key="3">
    <source>
        <dbReference type="EMBL" id="MCP2369555.1"/>
    </source>
</evidence>
<dbReference type="InterPro" id="IPR016171">
    <property type="entry name" value="Vanillyl_alc_oxidase_C-sub2"/>
</dbReference>
<dbReference type="InterPro" id="IPR016169">
    <property type="entry name" value="FAD-bd_PCMH_sub2"/>
</dbReference>
<dbReference type="Gene3D" id="3.30.465.10">
    <property type="match status" value="1"/>
</dbReference>
<gene>
    <name evidence="3" type="ORF">BJ978_000231</name>
</gene>
<evidence type="ECO:0000313" key="4">
    <source>
        <dbReference type="Proteomes" id="UP001139722"/>
    </source>
</evidence>
<dbReference type="RefSeq" id="WP_156999073.1">
    <property type="nucleotide sequence ID" value="NZ_JAMZDY010000001.1"/>
</dbReference>
<dbReference type="EMBL" id="JAMZDY010000001">
    <property type="protein sequence ID" value="MCP2369555.1"/>
    <property type="molecule type" value="Genomic_DNA"/>
</dbReference>
<dbReference type="Proteomes" id="UP001139722">
    <property type="component" value="Unassembled WGS sequence"/>
</dbReference>
<feature type="domain" description="FAD-binding PCMH-type" evidence="2">
    <location>
        <begin position="10"/>
        <end position="178"/>
    </location>
</feature>
<evidence type="ECO:0000256" key="1">
    <source>
        <dbReference type="ARBA" id="ARBA00023002"/>
    </source>
</evidence>